<dbReference type="Proteomes" id="UP001183629">
    <property type="component" value="Unassembled WGS sequence"/>
</dbReference>
<feature type="domain" description="Subtilisin inhibitor" evidence="10">
    <location>
        <begin position="56"/>
        <end position="140"/>
    </location>
</feature>
<dbReference type="GO" id="GO:0005576">
    <property type="term" value="C:extracellular region"/>
    <property type="evidence" value="ECO:0007669"/>
    <property type="project" value="UniProtKB-SubCell"/>
</dbReference>
<evidence type="ECO:0000256" key="7">
    <source>
        <dbReference type="ARBA" id="ARBA00023157"/>
    </source>
</evidence>
<accession>A0AAE3ZM40</accession>
<dbReference type="EMBL" id="JAVDYC010000001">
    <property type="protein sequence ID" value="MDR7321140.1"/>
    <property type="molecule type" value="Genomic_DNA"/>
</dbReference>
<evidence type="ECO:0000313" key="12">
    <source>
        <dbReference type="Proteomes" id="UP001183629"/>
    </source>
</evidence>
<evidence type="ECO:0000259" key="10">
    <source>
        <dbReference type="Pfam" id="PF00720"/>
    </source>
</evidence>
<evidence type="ECO:0000256" key="3">
    <source>
        <dbReference type="ARBA" id="ARBA00011738"/>
    </source>
</evidence>
<name>A0AAE3ZM40_9ACTN</name>
<evidence type="ECO:0000256" key="9">
    <source>
        <dbReference type="SAM" id="SignalP"/>
    </source>
</evidence>
<comment type="subunit">
    <text evidence="3">Homodimer.</text>
</comment>
<dbReference type="AlphaFoldDB" id="A0AAE3ZM40"/>
<dbReference type="InterPro" id="IPR036819">
    <property type="entry name" value="Subtilisin_inhibitor-like_sf"/>
</dbReference>
<feature type="chain" id="PRO_5042031754" description="Subtilisin inhibitor domain-containing protein" evidence="9">
    <location>
        <begin position="26"/>
        <end position="157"/>
    </location>
</feature>
<gene>
    <name evidence="11" type="ORF">J2S44_001390</name>
</gene>
<comment type="caution">
    <text evidence="11">The sequence shown here is derived from an EMBL/GenBank/DDBJ whole genome shotgun (WGS) entry which is preliminary data.</text>
</comment>
<keyword evidence="4" id="KW-0964">Secreted</keyword>
<evidence type="ECO:0000256" key="2">
    <source>
        <dbReference type="ARBA" id="ARBA00010472"/>
    </source>
</evidence>
<organism evidence="11 12">
    <name type="scientific">Catenuloplanes niger</name>
    <dbReference type="NCBI Taxonomy" id="587534"/>
    <lineage>
        <taxon>Bacteria</taxon>
        <taxon>Bacillati</taxon>
        <taxon>Actinomycetota</taxon>
        <taxon>Actinomycetes</taxon>
        <taxon>Micromonosporales</taxon>
        <taxon>Micromonosporaceae</taxon>
        <taxon>Catenuloplanes</taxon>
    </lineage>
</organism>
<dbReference type="Pfam" id="PF00720">
    <property type="entry name" value="SSI"/>
    <property type="match status" value="1"/>
</dbReference>
<keyword evidence="7" id="KW-1015">Disulfide bond</keyword>
<evidence type="ECO:0000256" key="5">
    <source>
        <dbReference type="ARBA" id="ARBA00022690"/>
    </source>
</evidence>
<dbReference type="Gene3D" id="3.30.350.10">
    <property type="entry name" value="Subtilisin inhibitor-like"/>
    <property type="match status" value="1"/>
</dbReference>
<dbReference type="InterPro" id="IPR023549">
    <property type="entry name" value="Subtilisin_inhibitor"/>
</dbReference>
<proteinExistence type="inferred from homology"/>
<evidence type="ECO:0000256" key="8">
    <source>
        <dbReference type="RuleBase" id="RU003471"/>
    </source>
</evidence>
<comment type="subcellular location">
    <subcellularLocation>
        <location evidence="1">Secreted</location>
    </subcellularLocation>
</comment>
<sequence length="157" mass="15501">MIRHLAAAVLAAAATVAVLPGAATAAPAAFTQPGGRPGAAPAAVRPAPAAAPFARLTLKVTGDQVTGRAAAPLTLTCGPVGGTHPAAPEVCAALKKTGGNVFGLPPRDGVFCTADYRPVTASATGHWGKRAINDRRTFGNACQLGIEAGAVFTPGRS</sequence>
<keyword evidence="9" id="KW-0732">Signal</keyword>
<dbReference type="PRINTS" id="PR00294">
    <property type="entry name" value="SSBTLNINHBTR"/>
</dbReference>
<keyword evidence="5 8" id="KW-0646">Protease inhibitor</keyword>
<evidence type="ECO:0000256" key="6">
    <source>
        <dbReference type="ARBA" id="ARBA00022900"/>
    </source>
</evidence>
<comment type="similarity">
    <text evidence="2 8">Belongs to the protease inhibitor I16 (SSI) family.</text>
</comment>
<evidence type="ECO:0000256" key="4">
    <source>
        <dbReference type="ARBA" id="ARBA00022525"/>
    </source>
</evidence>
<protein>
    <recommendedName>
        <fullName evidence="10">Subtilisin inhibitor domain-containing protein</fullName>
    </recommendedName>
</protein>
<dbReference type="InterPro" id="IPR000691">
    <property type="entry name" value="Prot_inh_I16_SSI"/>
</dbReference>
<dbReference type="SUPFAM" id="SSF55399">
    <property type="entry name" value="Subtilisin inhibitor"/>
    <property type="match status" value="1"/>
</dbReference>
<dbReference type="RefSeq" id="WP_310409934.1">
    <property type="nucleotide sequence ID" value="NZ_JAVDYC010000001.1"/>
</dbReference>
<dbReference type="GO" id="GO:0004867">
    <property type="term" value="F:serine-type endopeptidase inhibitor activity"/>
    <property type="evidence" value="ECO:0007669"/>
    <property type="project" value="UniProtKB-KW"/>
</dbReference>
<feature type="signal peptide" evidence="9">
    <location>
        <begin position="1"/>
        <end position="25"/>
    </location>
</feature>
<keyword evidence="6 8" id="KW-0722">Serine protease inhibitor</keyword>
<evidence type="ECO:0000256" key="1">
    <source>
        <dbReference type="ARBA" id="ARBA00004613"/>
    </source>
</evidence>
<evidence type="ECO:0000313" key="11">
    <source>
        <dbReference type="EMBL" id="MDR7321140.1"/>
    </source>
</evidence>
<reference evidence="11 12" key="1">
    <citation type="submission" date="2023-07" db="EMBL/GenBank/DDBJ databases">
        <title>Sequencing the genomes of 1000 actinobacteria strains.</title>
        <authorList>
            <person name="Klenk H.-P."/>
        </authorList>
    </citation>
    <scope>NUCLEOTIDE SEQUENCE [LARGE SCALE GENOMIC DNA]</scope>
    <source>
        <strain evidence="11 12">DSM 44711</strain>
    </source>
</reference>
<keyword evidence="12" id="KW-1185">Reference proteome</keyword>